<dbReference type="AlphaFoldDB" id="A0A2A2KC20"/>
<protein>
    <recommendedName>
        <fullName evidence="3">39S ribosomal protein L35, mitochondrial</fullName>
    </recommendedName>
</protein>
<keyword evidence="2" id="KW-1185">Reference proteome</keyword>
<dbReference type="GO" id="GO:0005739">
    <property type="term" value="C:mitochondrion"/>
    <property type="evidence" value="ECO:0007669"/>
    <property type="project" value="UniProtKB-SubCell"/>
</dbReference>
<evidence type="ECO:0000313" key="2">
    <source>
        <dbReference type="Proteomes" id="UP000218231"/>
    </source>
</evidence>
<dbReference type="EMBL" id="LIAE01009013">
    <property type="protein sequence ID" value="PAV71467.1"/>
    <property type="molecule type" value="Genomic_DNA"/>
</dbReference>
<comment type="caution">
    <text evidence="1">The sequence shown here is derived from an EMBL/GenBank/DDBJ whole genome shotgun (WGS) entry which is preliminary data.</text>
</comment>
<evidence type="ECO:0000313" key="1">
    <source>
        <dbReference type="EMBL" id="PAV71467.1"/>
    </source>
</evidence>
<dbReference type="PANTHER" id="PTHR15909">
    <property type="entry name" value="39S RIBOSOMAL PROTEIN L35, MITOCHONDRIAL"/>
    <property type="match status" value="1"/>
</dbReference>
<evidence type="ECO:0008006" key="3">
    <source>
        <dbReference type="Google" id="ProtNLM"/>
    </source>
</evidence>
<organism evidence="1 2">
    <name type="scientific">Diploscapter pachys</name>
    <dbReference type="NCBI Taxonomy" id="2018661"/>
    <lineage>
        <taxon>Eukaryota</taxon>
        <taxon>Metazoa</taxon>
        <taxon>Ecdysozoa</taxon>
        <taxon>Nematoda</taxon>
        <taxon>Chromadorea</taxon>
        <taxon>Rhabditida</taxon>
        <taxon>Rhabditina</taxon>
        <taxon>Rhabditomorpha</taxon>
        <taxon>Rhabditoidea</taxon>
        <taxon>Rhabditidae</taxon>
        <taxon>Diploscapter</taxon>
    </lineage>
</organism>
<sequence length="173" mass="20354">MYGSCSSSALKVSGLVSKVSATFSGPTSGTCLGTISVRTITNIPEWEHHIRFSPFDGRKRPAQDVLDRFKRLNNGMWVKIQPGYHNRRYQKDPLWKTTSKYLTTCTKEENWMLDKMMTPFWLRRRHYAHDPYEAYHNRHGIKSPRVNQQGEFVRERPKVLLDDITSDMYIRDR</sequence>
<dbReference type="OrthoDB" id="5847109at2759"/>
<dbReference type="PANTHER" id="PTHR15909:SF0">
    <property type="entry name" value="LARGE RIBOSOMAL SUBUNIT PROTEIN BL35M"/>
    <property type="match status" value="1"/>
</dbReference>
<dbReference type="InterPro" id="IPR019338">
    <property type="entry name" value="Ribosomal_bL35m"/>
</dbReference>
<name>A0A2A2KC20_9BILA</name>
<reference evidence="1 2" key="1">
    <citation type="journal article" date="2017" name="Curr. Biol.">
        <title>Genome architecture and evolution of a unichromosomal asexual nematode.</title>
        <authorList>
            <person name="Fradin H."/>
            <person name="Zegar C."/>
            <person name="Gutwein M."/>
            <person name="Lucas J."/>
            <person name="Kovtun M."/>
            <person name="Corcoran D."/>
            <person name="Baugh L.R."/>
            <person name="Kiontke K."/>
            <person name="Gunsalus K."/>
            <person name="Fitch D.H."/>
            <person name="Piano F."/>
        </authorList>
    </citation>
    <scope>NUCLEOTIDE SEQUENCE [LARGE SCALE GENOMIC DNA]</scope>
    <source>
        <strain evidence="1">PF1309</strain>
    </source>
</reference>
<accession>A0A2A2KC20</accession>
<dbReference type="GO" id="GO:1990904">
    <property type="term" value="C:ribonucleoprotein complex"/>
    <property type="evidence" value="ECO:0007669"/>
    <property type="project" value="UniProtKB-KW"/>
</dbReference>
<dbReference type="GO" id="GO:0005840">
    <property type="term" value="C:ribosome"/>
    <property type="evidence" value="ECO:0007669"/>
    <property type="project" value="UniProtKB-KW"/>
</dbReference>
<dbReference type="STRING" id="2018661.A0A2A2KC20"/>
<gene>
    <name evidence="1" type="ORF">WR25_12220</name>
</gene>
<proteinExistence type="predicted"/>
<dbReference type="Proteomes" id="UP000218231">
    <property type="component" value="Unassembled WGS sequence"/>
</dbReference>